<protein>
    <submittedName>
        <fullName evidence="10">MFS transporter</fullName>
    </submittedName>
</protein>
<dbReference type="Proteomes" id="UP001589838">
    <property type="component" value="Unassembled WGS sequence"/>
</dbReference>
<dbReference type="EMBL" id="JBHLUX010000086">
    <property type="protein sequence ID" value="MFC0472751.1"/>
    <property type="molecule type" value="Genomic_DNA"/>
</dbReference>
<dbReference type="RefSeq" id="WP_335962969.1">
    <property type="nucleotide sequence ID" value="NZ_JAXBLX010000038.1"/>
</dbReference>
<feature type="transmembrane region" description="Helical" evidence="8">
    <location>
        <begin position="9"/>
        <end position="34"/>
    </location>
</feature>
<feature type="domain" description="Major facilitator superfamily associated" evidence="9">
    <location>
        <begin position="10"/>
        <end position="361"/>
    </location>
</feature>
<evidence type="ECO:0000256" key="2">
    <source>
        <dbReference type="ARBA" id="ARBA00022448"/>
    </source>
</evidence>
<feature type="transmembrane region" description="Helical" evidence="8">
    <location>
        <begin position="231"/>
        <end position="254"/>
    </location>
</feature>
<evidence type="ECO:0000256" key="4">
    <source>
        <dbReference type="ARBA" id="ARBA00022519"/>
    </source>
</evidence>
<feature type="transmembrane region" description="Helical" evidence="8">
    <location>
        <begin position="136"/>
        <end position="156"/>
    </location>
</feature>
<dbReference type="SUPFAM" id="SSF103473">
    <property type="entry name" value="MFS general substrate transporter"/>
    <property type="match status" value="1"/>
</dbReference>
<proteinExistence type="predicted"/>
<feature type="transmembrane region" description="Helical" evidence="8">
    <location>
        <begin position="162"/>
        <end position="179"/>
    </location>
</feature>
<dbReference type="PIRSF" id="PIRSF004925">
    <property type="entry name" value="HcaT"/>
    <property type="match status" value="1"/>
</dbReference>
<dbReference type="InterPro" id="IPR036259">
    <property type="entry name" value="MFS_trans_sf"/>
</dbReference>
<keyword evidence="11" id="KW-1185">Reference proteome</keyword>
<keyword evidence="2" id="KW-0813">Transport</keyword>
<evidence type="ECO:0000313" key="10">
    <source>
        <dbReference type="EMBL" id="MFC0472751.1"/>
    </source>
</evidence>
<dbReference type="Gene3D" id="1.20.1250.20">
    <property type="entry name" value="MFS general substrate transporter like domains"/>
    <property type="match status" value="2"/>
</dbReference>
<evidence type="ECO:0000256" key="1">
    <source>
        <dbReference type="ARBA" id="ARBA00004429"/>
    </source>
</evidence>
<dbReference type="PANTHER" id="PTHR23522">
    <property type="entry name" value="BLL5896 PROTEIN"/>
    <property type="match status" value="1"/>
</dbReference>
<evidence type="ECO:0000259" key="9">
    <source>
        <dbReference type="Pfam" id="PF12832"/>
    </source>
</evidence>
<feature type="transmembrane region" description="Helical" evidence="8">
    <location>
        <begin position="327"/>
        <end position="350"/>
    </location>
</feature>
<dbReference type="PANTHER" id="PTHR23522:SF10">
    <property type="entry name" value="3-PHENYLPROPIONIC ACID TRANSPORTER-RELATED"/>
    <property type="match status" value="1"/>
</dbReference>
<comment type="subcellular location">
    <subcellularLocation>
        <location evidence="1">Cell inner membrane</location>
        <topology evidence="1">Multi-pass membrane protein</topology>
    </subcellularLocation>
</comment>
<evidence type="ECO:0000256" key="3">
    <source>
        <dbReference type="ARBA" id="ARBA00022475"/>
    </source>
</evidence>
<evidence type="ECO:0000256" key="5">
    <source>
        <dbReference type="ARBA" id="ARBA00022692"/>
    </source>
</evidence>
<name>A0ABV6KHD9_9BACI</name>
<keyword evidence="7 8" id="KW-0472">Membrane</keyword>
<evidence type="ECO:0000313" key="11">
    <source>
        <dbReference type="Proteomes" id="UP001589838"/>
    </source>
</evidence>
<dbReference type="Pfam" id="PF12832">
    <property type="entry name" value="MFS_1_like"/>
    <property type="match status" value="1"/>
</dbReference>
<keyword evidence="4" id="KW-0997">Cell inner membrane</keyword>
<keyword evidence="5 8" id="KW-0812">Transmembrane</keyword>
<reference evidence="10 11" key="1">
    <citation type="submission" date="2024-09" db="EMBL/GenBank/DDBJ databases">
        <authorList>
            <person name="Sun Q."/>
            <person name="Mori K."/>
        </authorList>
    </citation>
    <scope>NUCLEOTIDE SEQUENCE [LARGE SCALE GENOMIC DNA]</scope>
    <source>
        <strain evidence="10 11">NCAIM B.02610</strain>
    </source>
</reference>
<feature type="transmembrane region" description="Helical" evidence="8">
    <location>
        <begin position="356"/>
        <end position="377"/>
    </location>
</feature>
<dbReference type="InterPro" id="IPR024989">
    <property type="entry name" value="MFS_assoc_dom"/>
</dbReference>
<evidence type="ECO:0000256" key="6">
    <source>
        <dbReference type="ARBA" id="ARBA00022989"/>
    </source>
</evidence>
<comment type="caution">
    <text evidence="10">The sequence shown here is derived from an EMBL/GenBank/DDBJ whole genome shotgun (WGS) entry which is preliminary data.</text>
</comment>
<evidence type="ECO:0000256" key="7">
    <source>
        <dbReference type="ARBA" id="ARBA00023136"/>
    </source>
</evidence>
<feature type="transmembrane region" description="Helical" evidence="8">
    <location>
        <begin position="200"/>
        <end position="219"/>
    </location>
</feature>
<dbReference type="InterPro" id="IPR026032">
    <property type="entry name" value="HcaT-like"/>
</dbReference>
<gene>
    <name evidence="10" type="ORF">ACFFHM_20260</name>
</gene>
<feature type="transmembrane region" description="Helical" evidence="8">
    <location>
        <begin position="40"/>
        <end position="62"/>
    </location>
</feature>
<feature type="transmembrane region" description="Helical" evidence="8">
    <location>
        <begin position="97"/>
        <end position="116"/>
    </location>
</feature>
<feature type="transmembrane region" description="Helical" evidence="8">
    <location>
        <begin position="266"/>
        <end position="286"/>
    </location>
</feature>
<keyword evidence="3" id="KW-1003">Cell membrane</keyword>
<sequence>MTNYKKDILFLKGLTFLHFGGKAIILPFLPLFLLARGFSMVEIGTIMGVAPLVSIVAQPVVGFISDKYKTVKKILIILYFGVAATSFGVFFHESFWVVFISFLLLHFALSPATPLIDSMTLKTLGSHKHEYGKIRLWGSIGFFCLALLSGPILEWIGIEQLYLPFLGMTALTIFALAFLKDGTASTTPVNIRSVGEVLKNRVFITFLLLCLMVIIPHRINDMMIVIHLESLGATTFWVGLAWALAAVSEVPVFYYLARKIKNYNEVFLLAIVALLYTLRWMLYGIISSPYILSLLQISQGVTFGLFWLIAMQMAVRSVPEHLRSTGQALLTSVCFGIGGAIGGTGGGWVLEHLGSQSLYQMMAGMTFIATLLIFLFYRYSQGKSVVHHEQKKDKVNH</sequence>
<feature type="transmembrane region" description="Helical" evidence="8">
    <location>
        <begin position="292"/>
        <end position="315"/>
    </location>
</feature>
<organism evidence="10 11">
    <name type="scientific">Halalkalibacter kiskunsagensis</name>
    <dbReference type="NCBI Taxonomy" id="1548599"/>
    <lineage>
        <taxon>Bacteria</taxon>
        <taxon>Bacillati</taxon>
        <taxon>Bacillota</taxon>
        <taxon>Bacilli</taxon>
        <taxon>Bacillales</taxon>
        <taxon>Bacillaceae</taxon>
        <taxon>Halalkalibacter</taxon>
    </lineage>
</organism>
<accession>A0ABV6KHD9</accession>
<keyword evidence="6 8" id="KW-1133">Transmembrane helix</keyword>
<evidence type="ECO:0000256" key="8">
    <source>
        <dbReference type="SAM" id="Phobius"/>
    </source>
</evidence>
<feature type="transmembrane region" description="Helical" evidence="8">
    <location>
        <begin position="74"/>
        <end position="91"/>
    </location>
</feature>